<keyword evidence="3" id="KW-1185">Reference proteome</keyword>
<dbReference type="AlphaFoldDB" id="A0A9N8HZL5"/>
<sequence>MKANSKANAKAVANTIAKPTALDIMMGRGGMSNNHPGNKHYHTVLETRAWEYSQLKGRNAKTDLAWEVFHQLKREGARFLKYDKPTGEYIEASNDDARKKISQRLRELALEVREHTSSEEEEAEALDTPIPLKADNLRVHENPFEADTTMSDLLKSCFLDDDDTNKKPSPTLDTLLNSSLHSYDFHNDPSPFSSWEEINSDYAVCSSLGDLSACELSTLATAPLPLTFDFSFDWPNDFLAEQVPSNEQPLRYDQDLRFGRVASFPGSFHDQGDYGRVAKRRRESH</sequence>
<name>A0A9N8HZL5_9STRA</name>
<proteinExistence type="predicted"/>
<evidence type="ECO:0000313" key="2">
    <source>
        <dbReference type="EMBL" id="CAB9528778.1"/>
    </source>
</evidence>
<evidence type="ECO:0000313" key="3">
    <source>
        <dbReference type="Proteomes" id="UP001153069"/>
    </source>
</evidence>
<evidence type="ECO:0000259" key="1">
    <source>
        <dbReference type="Pfam" id="PF20710"/>
    </source>
</evidence>
<gene>
    <name evidence="2" type="ORF">SEMRO_2319_G323120.1</name>
</gene>
<dbReference type="Proteomes" id="UP001153069">
    <property type="component" value="Unassembled WGS sequence"/>
</dbReference>
<accession>A0A9N8HZL5</accession>
<dbReference type="InterPro" id="IPR049227">
    <property type="entry name" value="DUF6824"/>
</dbReference>
<comment type="caution">
    <text evidence="2">The sequence shown here is derived from an EMBL/GenBank/DDBJ whole genome shotgun (WGS) entry which is preliminary data.</text>
</comment>
<feature type="domain" description="DUF6824" evidence="1">
    <location>
        <begin position="23"/>
        <end position="107"/>
    </location>
</feature>
<dbReference type="Pfam" id="PF20710">
    <property type="entry name" value="DUF6824"/>
    <property type="match status" value="1"/>
</dbReference>
<reference evidence="2" key="1">
    <citation type="submission" date="2020-06" db="EMBL/GenBank/DDBJ databases">
        <authorList>
            <consortium name="Plant Systems Biology data submission"/>
        </authorList>
    </citation>
    <scope>NUCLEOTIDE SEQUENCE</scope>
    <source>
        <strain evidence="2">D6</strain>
    </source>
</reference>
<organism evidence="2 3">
    <name type="scientific">Seminavis robusta</name>
    <dbReference type="NCBI Taxonomy" id="568900"/>
    <lineage>
        <taxon>Eukaryota</taxon>
        <taxon>Sar</taxon>
        <taxon>Stramenopiles</taxon>
        <taxon>Ochrophyta</taxon>
        <taxon>Bacillariophyta</taxon>
        <taxon>Bacillariophyceae</taxon>
        <taxon>Bacillariophycidae</taxon>
        <taxon>Naviculales</taxon>
        <taxon>Naviculaceae</taxon>
        <taxon>Seminavis</taxon>
    </lineage>
</organism>
<protein>
    <recommendedName>
        <fullName evidence="1">DUF6824 domain-containing protein</fullName>
    </recommendedName>
</protein>
<dbReference type="EMBL" id="CAICTM010002317">
    <property type="protein sequence ID" value="CAB9528778.1"/>
    <property type="molecule type" value="Genomic_DNA"/>
</dbReference>